<keyword evidence="8" id="KW-0963">Cytoplasm</keyword>
<feature type="binding site" evidence="8">
    <location>
        <begin position="75"/>
        <end position="76"/>
    </location>
    <ligand>
        <name>substrate</name>
    </ligand>
</feature>
<keyword evidence="5 8" id="KW-0457">Lysine biosynthesis</keyword>
<dbReference type="PANTHER" id="PTHR31689:SF0">
    <property type="entry name" value="DIAMINOPIMELATE EPIMERASE"/>
    <property type="match status" value="1"/>
</dbReference>
<dbReference type="GO" id="GO:0005829">
    <property type="term" value="C:cytosol"/>
    <property type="evidence" value="ECO:0007669"/>
    <property type="project" value="TreeGrafter"/>
</dbReference>
<dbReference type="Pfam" id="PF01678">
    <property type="entry name" value="DAP_epimerase"/>
    <property type="match status" value="2"/>
</dbReference>
<keyword evidence="6 8" id="KW-0413">Isomerase</keyword>
<dbReference type="EC" id="5.1.1.7" evidence="3 8"/>
<dbReference type="RefSeq" id="WP_170829240.1">
    <property type="nucleotide sequence ID" value="NZ_FMWL01000002.1"/>
</dbReference>
<feature type="binding site" evidence="8">
    <location>
        <position position="195"/>
    </location>
    <ligand>
        <name>substrate</name>
    </ligand>
</feature>
<dbReference type="STRING" id="1120920.SAMN03080599_00503"/>
<comment type="subcellular location">
    <subcellularLocation>
        <location evidence="8">Cytoplasm</location>
    </subcellularLocation>
</comment>
<comment type="similarity">
    <text evidence="2 8">Belongs to the diaminopimelate epimerase family.</text>
</comment>
<dbReference type="PANTHER" id="PTHR31689">
    <property type="entry name" value="DIAMINOPIMELATE EPIMERASE, CHLOROPLASTIC"/>
    <property type="match status" value="1"/>
</dbReference>
<sequence>MKWTKWHGAGNDFLIGDWSELYEESAWQTLIAKISHRHFGVGADGVMLVAPSQNLEYAARMLYYNSDGSRAAMCGNGIRCFSAHLHRLGMVKEGGFKILTDDGPKDVLLTVGEEGYKIRISMGAAVFAADQIPVVAEKGYMLDEEIEVAGSRIKATALRVGVPHLVIEMDELLETEIRRLGPLLENHPLFPQKINVNFVKQTSASALEVVTWERGAGLTLACGTGACASFYALLHAGRLERSAAVTVPGGVLEISANDTEEILMTGPAVAVAEVETFEAIK</sequence>
<dbReference type="UniPathway" id="UPA00034">
    <property type="reaction ID" value="UER00025"/>
</dbReference>
<evidence type="ECO:0000256" key="2">
    <source>
        <dbReference type="ARBA" id="ARBA00010219"/>
    </source>
</evidence>
<dbReference type="SUPFAM" id="SSF54506">
    <property type="entry name" value="Diaminopimelate epimerase-like"/>
    <property type="match status" value="2"/>
</dbReference>
<comment type="function">
    <text evidence="8">Catalyzes the stereoinversion of LL-2,6-diaminopimelate (L,L-DAP) to meso-diaminopimelate (meso-DAP), a precursor of L-lysine and an essential component of the bacterial peptidoglycan.</text>
</comment>
<organism evidence="10 11">
    <name type="scientific">Acidaminobacter hydrogenoformans DSM 2784</name>
    <dbReference type="NCBI Taxonomy" id="1120920"/>
    <lineage>
        <taxon>Bacteria</taxon>
        <taxon>Bacillati</taxon>
        <taxon>Bacillota</taxon>
        <taxon>Clostridia</taxon>
        <taxon>Peptostreptococcales</taxon>
        <taxon>Acidaminobacteraceae</taxon>
        <taxon>Acidaminobacter</taxon>
    </lineage>
</organism>
<feature type="binding site" evidence="8">
    <location>
        <position position="11"/>
    </location>
    <ligand>
        <name>substrate</name>
    </ligand>
</feature>
<protein>
    <recommendedName>
        <fullName evidence="3 8">Diaminopimelate epimerase</fullName>
        <shortName evidence="8">DAP epimerase</shortName>
        <ecNumber evidence="3 8">5.1.1.7</ecNumber>
    </recommendedName>
    <alternativeName>
        <fullName evidence="8">PLP-independent amino acid racemase</fullName>
    </alternativeName>
</protein>
<feature type="binding site" evidence="8">
    <location>
        <begin position="223"/>
        <end position="224"/>
    </location>
    <ligand>
        <name>substrate</name>
    </ligand>
</feature>
<dbReference type="Gene3D" id="3.10.310.10">
    <property type="entry name" value="Diaminopimelate Epimerase, Chain A, domain 1"/>
    <property type="match status" value="2"/>
</dbReference>
<feature type="binding site" evidence="8">
    <location>
        <position position="65"/>
    </location>
    <ligand>
        <name>substrate</name>
    </ligand>
</feature>
<dbReference type="InterPro" id="IPR001653">
    <property type="entry name" value="DAP_epimerase_DapF"/>
</dbReference>
<keyword evidence="11" id="KW-1185">Reference proteome</keyword>
<evidence type="ECO:0000256" key="6">
    <source>
        <dbReference type="ARBA" id="ARBA00023235"/>
    </source>
</evidence>
<comment type="catalytic activity">
    <reaction evidence="7 8">
        <text>(2S,6S)-2,6-diaminopimelate = meso-2,6-diaminopimelate</text>
        <dbReference type="Rhea" id="RHEA:15393"/>
        <dbReference type="ChEBI" id="CHEBI:57609"/>
        <dbReference type="ChEBI" id="CHEBI:57791"/>
        <dbReference type="EC" id="5.1.1.7"/>
    </reaction>
</comment>
<feature type="site" description="Could be important to modulate the pK values of the two catalytic cysteine residues" evidence="8">
    <location>
        <position position="164"/>
    </location>
</feature>
<accession>A0A1G5RUH6</accession>
<feature type="active site" description="Proton acceptor" evidence="8">
    <location>
        <position position="222"/>
    </location>
</feature>
<evidence type="ECO:0000256" key="3">
    <source>
        <dbReference type="ARBA" id="ARBA00013080"/>
    </source>
</evidence>
<dbReference type="NCBIfam" id="TIGR00652">
    <property type="entry name" value="DapF"/>
    <property type="match status" value="1"/>
</dbReference>
<feature type="site" description="Could be important to modulate the pK values of the two catalytic cysteine residues" evidence="8">
    <location>
        <position position="213"/>
    </location>
</feature>
<feature type="binding site" evidence="8">
    <location>
        <begin position="213"/>
        <end position="214"/>
    </location>
    <ligand>
        <name>substrate</name>
    </ligand>
</feature>
<gene>
    <name evidence="8" type="primary">dapF</name>
    <name evidence="10" type="ORF">SAMN03080599_00503</name>
</gene>
<keyword evidence="4 8" id="KW-0028">Amino-acid biosynthesis</keyword>
<dbReference type="EMBL" id="FMWL01000002">
    <property type="protein sequence ID" value="SCZ76979.1"/>
    <property type="molecule type" value="Genomic_DNA"/>
</dbReference>
<dbReference type="HAMAP" id="MF_00197">
    <property type="entry name" value="DAP_epimerase"/>
    <property type="match status" value="1"/>
</dbReference>
<feature type="active site" evidence="9">
    <location>
        <position position="74"/>
    </location>
</feature>
<evidence type="ECO:0000313" key="11">
    <source>
        <dbReference type="Proteomes" id="UP000199208"/>
    </source>
</evidence>
<evidence type="ECO:0000256" key="9">
    <source>
        <dbReference type="PROSITE-ProRule" id="PRU10125"/>
    </source>
</evidence>
<comment type="caution">
    <text evidence="8">Lacks conserved residue(s) required for the propagation of feature annotation.</text>
</comment>
<comment type="pathway">
    <text evidence="1 8">Amino-acid biosynthesis; L-lysine biosynthesis via DAP pathway; DL-2,6-diaminopimelate from LL-2,6-diaminopimelate: step 1/1.</text>
</comment>
<evidence type="ECO:0000256" key="7">
    <source>
        <dbReference type="ARBA" id="ARBA00051712"/>
    </source>
</evidence>
<dbReference type="Proteomes" id="UP000199208">
    <property type="component" value="Unassembled WGS sequence"/>
</dbReference>
<dbReference type="GO" id="GO:0008837">
    <property type="term" value="F:diaminopimelate epimerase activity"/>
    <property type="evidence" value="ECO:0007669"/>
    <property type="project" value="UniProtKB-UniRule"/>
</dbReference>
<dbReference type="InterPro" id="IPR018510">
    <property type="entry name" value="DAP_epimerase_AS"/>
</dbReference>
<evidence type="ECO:0000256" key="5">
    <source>
        <dbReference type="ARBA" id="ARBA00023154"/>
    </source>
</evidence>
<reference evidence="10 11" key="1">
    <citation type="submission" date="2016-10" db="EMBL/GenBank/DDBJ databases">
        <authorList>
            <person name="de Groot N.N."/>
        </authorList>
    </citation>
    <scope>NUCLEOTIDE SEQUENCE [LARGE SCALE GENOMIC DNA]</scope>
    <source>
        <strain evidence="10 11">DSM 2784</strain>
    </source>
</reference>
<name>A0A1G5RUH6_9FIRM</name>
<evidence type="ECO:0000313" key="10">
    <source>
        <dbReference type="EMBL" id="SCZ76979.1"/>
    </source>
</evidence>
<dbReference type="GO" id="GO:0009089">
    <property type="term" value="P:lysine biosynthetic process via diaminopimelate"/>
    <property type="evidence" value="ECO:0007669"/>
    <property type="project" value="UniProtKB-UniRule"/>
</dbReference>
<evidence type="ECO:0000256" key="8">
    <source>
        <dbReference type="HAMAP-Rule" id="MF_00197"/>
    </source>
</evidence>
<comment type="subunit">
    <text evidence="8">Homodimer.</text>
</comment>
<proteinExistence type="inferred from homology"/>
<dbReference type="AlphaFoldDB" id="A0A1G5RUH6"/>
<feature type="active site" description="Proton donor" evidence="8">
    <location>
        <position position="74"/>
    </location>
</feature>
<evidence type="ECO:0000256" key="4">
    <source>
        <dbReference type="ARBA" id="ARBA00022605"/>
    </source>
</evidence>
<dbReference type="PROSITE" id="PS01326">
    <property type="entry name" value="DAP_EPIMERASE"/>
    <property type="match status" value="1"/>
</dbReference>
<evidence type="ECO:0000256" key="1">
    <source>
        <dbReference type="ARBA" id="ARBA00005196"/>
    </source>
</evidence>